<dbReference type="OrthoDB" id="3776608at2759"/>
<evidence type="ECO:0000313" key="2">
    <source>
        <dbReference type="EMBL" id="ORY02058.1"/>
    </source>
</evidence>
<evidence type="ECO:0000256" key="1">
    <source>
        <dbReference type="SAM" id="MobiDB-lite"/>
    </source>
</evidence>
<dbReference type="Proteomes" id="UP000193144">
    <property type="component" value="Unassembled WGS sequence"/>
</dbReference>
<accession>A0A1Y1YVI7</accession>
<sequence length="201" mass="23074">MPFLIYVPLSNRPYLTENSIIVHDCQSWGWQVDSRCASDPYLREIQKREKQLKRCEPRPTLPSIWSRDFTSRLGVKSTDVGRIYSRRKSMEEDAFDVPDTFQGFRRMKPKPCSFQPLATWLNETEEILPETDFVDAVRTVVGEGLGRRGGPWRSRDGDVLVELRVTETVATMHSDSESRGVLPRYEVGGRPPAYETPLHGT</sequence>
<evidence type="ECO:0000313" key="3">
    <source>
        <dbReference type="Proteomes" id="UP000193144"/>
    </source>
</evidence>
<dbReference type="AlphaFoldDB" id="A0A1Y1YVI7"/>
<organism evidence="2 3">
    <name type="scientific">Clohesyomyces aquaticus</name>
    <dbReference type="NCBI Taxonomy" id="1231657"/>
    <lineage>
        <taxon>Eukaryota</taxon>
        <taxon>Fungi</taxon>
        <taxon>Dikarya</taxon>
        <taxon>Ascomycota</taxon>
        <taxon>Pezizomycotina</taxon>
        <taxon>Dothideomycetes</taxon>
        <taxon>Pleosporomycetidae</taxon>
        <taxon>Pleosporales</taxon>
        <taxon>Lindgomycetaceae</taxon>
        <taxon>Clohesyomyces</taxon>
    </lineage>
</organism>
<protein>
    <submittedName>
        <fullName evidence="2">Uncharacterized protein</fullName>
    </submittedName>
</protein>
<feature type="region of interest" description="Disordered" evidence="1">
    <location>
        <begin position="174"/>
        <end position="201"/>
    </location>
</feature>
<reference evidence="2 3" key="1">
    <citation type="submission" date="2016-07" db="EMBL/GenBank/DDBJ databases">
        <title>Pervasive Adenine N6-methylation of Active Genes in Fungi.</title>
        <authorList>
            <consortium name="DOE Joint Genome Institute"/>
            <person name="Mondo S.J."/>
            <person name="Dannebaum R.O."/>
            <person name="Kuo R.C."/>
            <person name="Labutti K."/>
            <person name="Haridas S."/>
            <person name="Kuo A."/>
            <person name="Salamov A."/>
            <person name="Ahrendt S.R."/>
            <person name="Lipzen A."/>
            <person name="Sullivan W."/>
            <person name="Andreopoulos W.B."/>
            <person name="Clum A."/>
            <person name="Lindquist E."/>
            <person name="Daum C."/>
            <person name="Ramamoorthy G.K."/>
            <person name="Gryganskyi A."/>
            <person name="Culley D."/>
            <person name="Magnuson J.K."/>
            <person name="James T.Y."/>
            <person name="O'Malley M.A."/>
            <person name="Stajich J.E."/>
            <person name="Spatafora J.W."/>
            <person name="Visel A."/>
            <person name="Grigoriev I.V."/>
        </authorList>
    </citation>
    <scope>NUCLEOTIDE SEQUENCE [LARGE SCALE GENOMIC DNA]</scope>
    <source>
        <strain evidence="2 3">CBS 115471</strain>
    </source>
</reference>
<comment type="caution">
    <text evidence="2">The sequence shown here is derived from an EMBL/GenBank/DDBJ whole genome shotgun (WGS) entry which is preliminary data.</text>
</comment>
<proteinExistence type="predicted"/>
<gene>
    <name evidence="2" type="ORF">BCR34DRAFT_89419</name>
</gene>
<name>A0A1Y1YVI7_9PLEO</name>
<dbReference type="EMBL" id="MCFA01000162">
    <property type="protein sequence ID" value="ORY02058.1"/>
    <property type="molecule type" value="Genomic_DNA"/>
</dbReference>
<keyword evidence="3" id="KW-1185">Reference proteome</keyword>